<name>D7L2P6_ARALL</name>
<accession>D7L2P6</accession>
<dbReference type="Proteomes" id="UP000008694">
    <property type="component" value="Unassembled WGS sequence"/>
</dbReference>
<sequence length="99" mass="11562">MEGEADHVKRKLVGSDCKNGVKTIRRVLVGVDIVRAKDIIGPKIETFGFCKRDNRREKAMRVEERGESCRDGAKMELQRYKNGSCRDRVKRETRRRRNL</sequence>
<evidence type="ECO:0000313" key="1">
    <source>
        <dbReference type="EMBL" id="EFH60111.1"/>
    </source>
</evidence>
<evidence type="ECO:0000313" key="2">
    <source>
        <dbReference type="Proteomes" id="UP000008694"/>
    </source>
</evidence>
<reference evidence="2" key="1">
    <citation type="journal article" date="2011" name="Nat. Genet.">
        <title>The Arabidopsis lyrata genome sequence and the basis of rapid genome size change.</title>
        <authorList>
            <person name="Hu T.T."/>
            <person name="Pattyn P."/>
            <person name="Bakker E.G."/>
            <person name="Cao J."/>
            <person name="Cheng J.-F."/>
            <person name="Clark R.M."/>
            <person name="Fahlgren N."/>
            <person name="Fawcett J.A."/>
            <person name="Grimwood J."/>
            <person name="Gundlach H."/>
            <person name="Haberer G."/>
            <person name="Hollister J.D."/>
            <person name="Ossowski S."/>
            <person name="Ottilar R.P."/>
            <person name="Salamov A.A."/>
            <person name="Schneeberger K."/>
            <person name="Spannagl M."/>
            <person name="Wang X."/>
            <person name="Yang L."/>
            <person name="Nasrallah M.E."/>
            <person name="Bergelson J."/>
            <person name="Carrington J.C."/>
            <person name="Gaut B.S."/>
            <person name="Schmutz J."/>
            <person name="Mayer K.F.X."/>
            <person name="Van de Peer Y."/>
            <person name="Grigoriev I.V."/>
            <person name="Nordborg M."/>
            <person name="Weigel D."/>
            <person name="Guo Y.-L."/>
        </authorList>
    </citation>
    <scope>NUCLEOTIDE SEQUENCE [LARGE SCALE GENOMIC DNA]</scope>
    <source>
        <strain evidence="2">cv. MN47</strain>
    </source>
</reference>
<protein>
    <submittedName>
        <fullName evidence="1">Predicted protein</fullName>
    </submittedName>
</protein>
<dbReference type="Gramene" id="Al_scaffold_0003_3338">
    <property type="protein sequence ID" value="Al_scaffold_0003_3338"/>
    <property type="gene ID" value="Al_scaffold_0003_3338"/>
</dbReference>
<organism evidence="2">
    <name type="scientific">Arabidopsis lyrata subsp. lyrata</name>
    <name type="common">Lyre-leaved rock-cress</name>
    <dbReference type="NCBI Taxonomy" id="81972"/>
    <lineage>
        <taxon>Eukaryota</taxon>
        <taxon>Viridiplantae</taxon>
        <taxon>Streptophyta</taxon>
        <taxon>Embryophyta</taxon>
        <taxon>Tracheophyta</taxon>
        <taxon>Spermatophyta</taxon>
        <taxon>Magnoliopsida</taxon>
        <taxon>eudicotyledons</taxon>
        <taxon>Gunneridae</taxon>
        <taxon>Pentapetalae</taxon>
        <taxon>rosids</taxon>
        <taxon>malvids</taxon>
        <taxon>Brassicales</taxon>
        <taxon>Brassicaceae</taxon>
        <taxon>Camelineae</taxon>
        <taxon>Arabidopsis</taxon>
    </lineage>
</organism>
<dbReference type="EMBL" id="GL348715">
    <property type="protein sequence ID" value="EFH60111.1"/>
    <property type="molecule type" value="Genomic_DNA"/>
</dbReference>
<gene>
    <name evidence="1" type="ORF">ARALYDRAFT_674141</name>
</gene>
<keyword evidence="2" id="KW-1185">Reference proteome</keyword>
<dbReference type="AlphaFoldDB" id="D7L2P6"/>
<proteinExistence type="predicted"/>
<dbReference type="HOGENOM" id="CLU_2323620_0_0_1"/>